<dbReference type="EMBL" id="JARBDR010000496">
    <property type="protein sequence ID" value="KAJ8311451.1"/>
    <property type="molecule type" value="Genomic_DNA"/>
</dbReference>
<organism evidence="8 9">
    <name type="scientific">Tegillarca granosa</name>
    <name type="common">Malaysian cockle</name>
    <name type="synonym">Anadara granosa</name>
    <dbReference type="NCBI Taxonomy" id="220873"/>
    <lineage>
        <taxon>Eukaryota</taxon>
        <taxon>Metazoa</taxon>
        <taxon>Spiralia</taxon>
        <taxon>Lophotrochozoa</taxon>
        <taxon>Mollusca</taxon>
        <taxon>Bivalvia</taxon>
        <taxon>Autobranchia</taxon>
        <taxon>Pteriomorphia</taxon>
        <taxon>Arcoida</taxon>
        <taxon>Arcoidea</taxon>
        <taxon>Arcidae</taxon>
        <taxon>Tegillarca</taxon>
    </lineage>
</organism>
<keyword evidence="5" id="KW-0687">Ribonucleoprotein</keyword>
<sequence>MATQVPQQARPWNPSFKHTDRERWICVYPAYINSRKTVKEGRIVPKDKAVDNPNYTEIRDVLSAAGLYIGIENKVYPRELDHRDPKSRGRIRIQLKNEDGTPAMKEFPTRRSVLLYLCDSIPKLKSRQQSQSQAQTTSQPQQNTKGQKKKGRKGKS</sequence>
<evidence type="ECO:0000313" key="9">
    <source>
        <dbReference type="Proteomes" id="UP001217089"/>
    </source>
</evidence>
<feature type="compositionally biased region" description="Basic residues" evidence="7">
    <location>
        <begin position="146"/>
        <end position="156"/>
    </location>
</feature>
<proteinExistence type="inferred from homology"/>
<evidence type="ECO:0000256" key="1">
    <source>
        <dbReference type="ARBA" id="ARBA00004496"/>
    </source>
</evidence>
<evidence type="ECO:0000256" key="7">
    <source>
        <dbReference type="SAM" id="MobiDB-lite"/>
    </source>
</evidence>
<dbReference type="PANTHER" id="PTHR17453:SF0">
    <property type="entry name" value="SIGNAL RECOGNITION PARTICLE 19 KDA PROTEIN"/>
    <property type="match status" value="1"/>
</dbReference>
<feature type="region of interest" description="Disordered" evidence="7">
    <location>
        <begin position="125"/>
        <end position="156"/>
    </location>
</feature>
<reference evidence="8 9" key="1">
    <citation type="submission" date="2022-12" db="EMBL/GenBank/DDBJ databases">
        <title>Chromosome-level genome of Tegillarca granosa.</title>
        <authorList>
            <person name="Kim J."/>
        </authorList>
    </citation>
    <scope>NUCLEOTIDE SEQUENCE [LARGE SCALE GENOMIC DNA]</scope>
    <source>
        <strain evidence="8">Teg-2019</strain>
        <tissue evidence="8">Adductor muscle</tissue>
    </source>
</reference>
<comment type="caution">
    <text evidence="8">The sequence shown here is derived from an EMBL/GenBank/DDBJ whole genome shotgun (WGS) entry which is preliminary data.</text>
</comment>
<evidence type="ECO:0000256" key="3">
    <source>
        <dbReference type="ARBA" id="ARBA00022490"/>
    </source>
</evidence>
<dbReference type="InterPro" id="IPR002778">
    <property type="entry name" value="Signal_recog_particle_SRP19"/>
</dbReference>
<keyword evidence="9" id="KW-1185">Reference proteome</keyword>
<dbReference type="Pfam" id="PF01922">
    <property type="entry name" value="SRP19"/>
    <property type="match status" value="1"/>
</dbReference>
<evidence type="ECO:0000313" key="8">
    <source>
        <dbReference type="EMBL" id="KAJ8311451.1"/>
    </source>
</evidence>
<dbReference type="InterPro" id="IPR036521">
    <property type="entry name" value="SRP19-like_sf"/>
</dbReference>
<evidence type="ECO:0000256" key="5">
    <source>
        <dbReference type="ARBA" id="ARBA00023274"/>
    </source>
</evidence>
<evidence type="ECO:0008006" key="10">
    <source>
        <dbReference type="Google" id="ProtNLM"/>
    </source>
</evidence>
<feature type="compositionally biased region" description="Low complexity" evidence="7">
    <location>
        <begin position="128"/>
        <end position="145"/>
    </location>
</feature>
<dbReference type="Gene3D" id="3.30.56.30">
    <property type="entry name" value="Signal recognition particle, SRP19-like subunit"/>
    <property type="match status" value="1"/>
</dbReference>
<dbReference type="Proteomes" id="UP001217089">
    <property type="component" value="Unassembled WGS sequence"/>
</dbReference>
<comment type="similarity">
    <text evidence="2">Belongs to the SRP19 family.</text>
</comment>
<evidence type="ECO:0000256" key="4">
    <source>
        <dbReference type="ARBA" id="ARBA00023135"/>
    </source>
</evidence>
<evidence type="ECO:0000256" key="2">
    <source>
        <dbReference type="ARBA" id="ARBA00008910"/>
    </source>
</evidence>
<keyword evidence="3" id="KW-0963">Cytoplasm</keyword>
<comment type="subcellular location">
    <subcellularLocation>
        <location evidence="1">Cytoplasm</location>
    </subcellularLocation>
</comment>
<dbReference type="PANTHER" id="PTHR17453">
    <property type="entry name" value="SIGNAL RECOGNITION PARTICLE 19 KD PROTEIN"/>
    <property type="match status" value="1"/>
</dbReference>
<protein>
    <recommendedName>
        <fullName evidence="10">Signal recognition particle 19 kDa protein</fullName>
    </recommendedName>
</protein>
<name>A0ABQ9F227_TEGGR</name>
<comment type="function">
    <text evidence="6">Component of the signal recognition particle (SRP) complex, a ribonucleoprotein complex that mediates the cotranslational targeting of secretory and membrane proteins to the endoplasmic reticulum (ER). Binds directly to 7SL RNA. Mediates binding of SRP54 to the SRP complex.</text>
</comment>
<keyword evidence="4" id="KW-0733">Signal recognition particle</keyword>
<dbReference type="SUPFAM" id="SSF69695">
    <property type="entry name" value="SRP19"/>
    <property type="match status" value="1"/>
</dbReference>
<evidence type="ECO:0000256" key="6">
    <source>
        <dbReference type="ARBA" id="ARBA00045518"/>
    </source>
</evidence>
<gene>
    <name evidence="8" type="ORF">KUTeg_010806</name>
</gene>
<accession>A0ABQ9F227</accession>